<proteinExistence type="predicted"/>
<feature type="domain" description="SGNH hydrolase-type esterase" evidence="2">
    <location>
        <begin position="57"/>
        <end position="204"/>
    </location>
</feature>
<evidence type="ECO:0000313" key="4">
    <source>
        <dbReference type="Proteomes" id="UP000634668"/>
    </source>
</evidence>
<dbReference type="PANTHER" id="PTHR30383">
    <property type="entry name" value="THIOESTERASE 1/PROTEASE 1/LYSOPHOSPHOLIPASE L1"/>
    <property type="match status" value="1"/>
</dbReference>
<name>A0A918MJ11_9FLAO</name>
<keyword evidence="4" id="KW-1185">Reference proteome</keyword>
<protein>
    <recommendedName>
        <fullName evidence="2">SGNH hydrolase-type esterase domain-containing protein</fullName>
    </recommendedName>
</protein>
<evidence type="ECO:0000256" key="1">
    <source>
        <dbReference type="SAM" id="SignalP"/>
    </source>
</evidence>
<comment type="caution">
    <text evidence="3">The sequence shown here is derived from an EMBL/GenBank/DDBJ whole genome shotgun (WGS) entry which is preliminary data.</text>
</comment>
<sequence length="222" mass="25752">MKPRFYLLFLLSAIAFGQNNWAYNNEVQALKAKYDTIWDSSKETTVFTGSSSIRMWNNLESMFPGHQIVNTGFGGSQATDLLQHLEELILRFNPKNVFIYEGDNDIVSNKRPKQIIETTEQIIANIKKENKNVQIILISAKPSTARWNYKRKYKKLNRKFKKLARKEAGVEYADVWNAMLNGKHVRQDIFIKDGLHLNEKGYDLWFSVIAPIMNNENTNTTK</sequence>
<organism evidence="3 4">
    <name type="scientific">Arenibacter certesii</name>
    <dbReference type="NCBI Taxonomy" id="228955"/>
    <lineage>
        <taxon>Bacteria</taxon>
        <taxon>Pseudomonadati</taxon>
        <taxon>Bacteroidota</taxon>
        <taxon>Flavobacteriia</taxon>
        <taxon>Flavobacteriales</taxon>
        <taxon>Flavobacteriaceae</taxon>
        <taxon>Arenibacter</taxon>
    </lineage>
</organism>
<dbReference type="Proteomes" id="UP000634668">
    <property type="component" value="Unassembled WGS sequence"/>
</dbReference>
<dbReference type="Gene3D" id="3.40.50.1110">
    <property type="entry name" value="SGNH hydrolase"/>
    <property type="match status" value="1"/>
</dbReference>
<feature type="signal peptide" evidence="1">
    <location>
        <begin position="1"/>
        <end position="22"/>
    </location>
</feature>
<reference evidence="3" key="2">
    <citation type="submission" date="2020-09" db="EMBL/GenBank/DDBJ databases">
        <authorList>
            <person name="Sun Q."/>
            <person name="Kim S."/>
        </authorList>
    </citation>
    <scope>NUCLEOTIDE SEQUENCE</scope>
    <source>
        <strain evidence="3">KCTC 12113</strain>
    </source>
</reference>
<dbReference type="PANTHER" id="PTHR30383:SF5">
    <property type="entry name" value="SGNH HYDROLASE-TYPE ESTERASE DOMAIN-CONTAINING PROTEIN"/>
    <property type="match status" value="1"/>
</dbReference>
<dbReference type="RefSeq" id="WP_026812140.1">
    <property type="nucleotide sequence ID" value="NZ_BMWP01000005.1"/>
</dbReference>
<dbReference type="AlphaFoldDB" id="A0A918MJ11"/>
<dbReference type="InterPro" id="IPR013830">
    <property type="entry name" value="SGNH_hydro"/>
</dbReference>
<accession>A0A918MJ11</accession>
<gene>
    <name evidence="3" type="ORF">GCM10007383_09960</name>
</gene>
<feature type="chain" id="PRO_5037669107" description="SGNH hydrolase-type esterase domain-containing protein" evidence="1">
    <location>
        <begin position="23"/>
        <end position="222"/>
    </location>
</feature>
<dbReference type="InterPro" id="IPR036514">
    <property type="entry name" value="SGNH_hydro_sf"/>
</dbReference>
<evidence type="ECO:0000313" key="3">
    <source>
        <dbReference type="EMBL" id="GGW26737.1"/>
    </source>
</evidence>
<dbReference type="GO" id="GO:0004622">
    <property type="term" value="F:phosphatidylcholine lysophospholipase activity"/>
    <property type="evidence" value="ECO:0007669"/>
    <property type="project" value="TreeGrafter"/>
</dbReference>
<dbReference type="Pfam" id="PF13472">
    <property type="entry name" value="Lipase_GDSL_2"/>
    <property type="match status" value="1"/>
</dbReference>
<keyword evidence="1" id="KW-0732">Signal</keyword>
<evidence type="ECO:0000259" key="2">
    <source>
        <dbReference type="Pfam" id="PF13472"/>
    </source>
</evidence>
<dbReference type="EMBL" id="BMWP01000005">
    <property type="protein sequence ID" value="GGW26737.1"/>
    <property type="molecule type" value="Genomic_DNA"/>
</dbReference>
<dbReference type="SUPFAM" id="SSF52266">
    <property type="entry name" value="SGNH hydrolase"/>
    <property type="match status" value="1"/>
</dbReference>
<dbReference type="InterPro" id="IPR051532">
    <property type="entry name" value="Ester_Hydrolysis_Enzymes"/>
</dbReference>
<reference evidence="3" key="1">
    <citation type="journal article" date="2014" name="Int. J. Syst. Evol. Microbiol.">
        <title>Complete genome sequence of Corynebacterium casei LMG S-19264T (=DSM 44701T), isolated from a smear-ripened cheese.</title>
        <authorList>
            <consortium name="US DOE Joint Genome Institute (JGI-PGF)"/>
            <person name="Walter F."/>
            <person name="Albersmeier A."/>
            <person name="Kalinowski J."/>
            <person name="Ruckert C."/>
        </authorList>
    </citation>
    <scope>NUCLEOTIDE SEQUENCE</scope>
    <source>
        <strain evidence="3">KCTC 12113</strain>
    </source>
</reference>